<name>A0A6J4IIB5_9BACT</name>
<organism evidence="4">
    <name type="scientific">uncultured Armatimonadetes bacterium</name>
    <dbReference type="NCBI Taxonomy" id="157466"/>
    <lineage>
        <taxon>Bacteria</taxon>
        <taxon>Bacillati</taxon>
        <taxon>Armatimonadota</taxon>
        <taxon>environmental samples</taxon>
    </lineage>
</organism>
<evidence type="ECO:0000313" key="4">
    <source>
        <dbReference type="EMBL" id="CAA9253289.1"/>
    </source>
</evidence>
<dbReference type="InterPro" id="IPR006626">
    <property type="entry name" value="PbH1"/>
</dbReference>
<dbReference type="InterPro" id="IPR059226">
    <property type="entry name" value="Choice_anch_Q_dom"/>
</dbReference>
<dbReference type="NCBIfam" id="NF041518">
    <property type="entry name" value="choice_anch_Q"/>
    <property type="match status" value="1"/>
</dbReference>
<feature type="region of interest" description="Disordered" evidence="1">
    <location>
        <begin position="372"/>
        <end position="431"/>
    </location>
</feature>
<dbReference type="EMBL" id="CADCTO010000262">
    <property type="protein sequence ID" value="CAA9253289.1"/>
    <property type="molecule type" value="Genomic_DNA"/>
</dbReference>
<dbReference type="AlphaFoldDB" id="A0A6J4IIB5"/>
<gene>
    <name evidence="4" type="ORF">AVDCRST_MAG63-2128</name>
</gene>
<dbReference type="InterPro" id="IPR039448">
    <property type="entry name" value="Beta_helix"/>
</dbReference>
<evidence type="ECO:0000259" key="3">
    <source>
        <dbReference type="Pfam" id="PF13229"/>
    </source>
</evidence>
<reference evidence="4" key="1">
    <citation type="submission" date="2020-02" db="EMBL/GenBank/DDBJ databases">
        <authorList>
            <person name="Meier V. D."/>
        </authorList>
    </citation>
    <scope>NUCLEOTIDE SEQUENCE</scope>
    <source>
        <strain evidence="4">AVDCRST_MAG63</strain>
    </source>
</reference>
<feature type="signal peptide" evidence="2">
    <location>
        <begin position="1"/>
        <end position="16"/>
    </location>
</feature>
<sequence>MLVALAAWLIAAPCRAARTVKVATYPELRAACQSARPGDTIVLAPGVYTITGASRIAISNRPGPVLVKGATGDPADVIVEGQGQDSEAVQMVFDLDDSPRWTFEALTTRNSFYHGFKFNGGSTDCVLRRVVMRDHGESGVKGTSDPAAGRYPDRLRVERCDIGFTTERGGTRSVVEGIDGVGVKGWVIRDSRFVNVLHNGGTAYAVFTKGNSSDTVIENNRFENCFIGASFGGGGTGAPYFRDNDREYEHRGGVIRNNVFVRCRDAAVYVNKGKDCKVYHNTLFECVLTIQIRYPQSSGWVRNNLVRPAPTNAGEPAVRLRDGATLLANEANRLTADGADFVNPAGKDAQIDVHLRPGSPAIDTGTNVVAPDAPVDFDGKPRPAGKGFDVGAYEWDPKPREGNASGIRVSSRMPRGSRRGAAVQPRRPAGV</sequence>
<feature type="domain" description="Right handed beta helix" evidence="3">
    <location>
        <begin position="183"/>
        <end position="287"/>
    </location>
</feature>
<dbReference type="InterPro" id="IPR012334">
    <property type="entry name" value="Pectin_lyas_fold"/>
</dbReference>
<feature type="chain" id="PRO_5027034211" description="Right handed beta helix domain-containing protein" evidence="2">
    <location>
        <begin position="17"/>
        <end position="431"/>
    </location>
</feature>
<accession>A0A6J4IIB5</accession>
<dbReference type="SUPFAM" id="SSF51126">
    <property type="entry name" value="Pectin lyase-like"/>
    <property type="match status" value="1"/>
</dbReference>
<dbReference type="Pfam" id="PF13229">
    <property type="entry name" value="Beta_helix"/>
    <property type="match status" value="1"/>
</dbReference>
<dbReference type="InterPro" id="IPR011050">
    <property type="entry name" value="Pectin_lyase_fold/virulence"/>
</dbReference>
<protein>
    <recommendedName>
        <fullName evidence="3">Right handed beta helix domain-containing protein</fullName>
    </recommendedName>
</protein>
<evidence type="ECO:0000256" key="2">
    <source>
        <dbReference type="SAM" id="SignalP"/>
    </source>
</evidence>
<keyword evidence="2" id="KW-0732">Signal</keyword>
<dbReference type="SMART" id="SM00710">
    <property type="entry name" value="PbH1"/>
    <property type="match status" value="5"/>
</dbReference>
<proteinExistence type="predicted"/>
<evidence type="ECO:0000256" key="1">
    <source>
        <dbReference type="SAM" id="MobiDB-lite"/>
    </source>
</evidence>
<dbReference type="Gene3D" id="2.160.20.10">
    <property type="entry name" value="Single-stranded right-handed beta-helix, Pectin lyase-like"/>
    <property type="match status" value="1"/>
</dbReference>